<sequence>MGGENNSILELSFQMGETLLRNGAEISRVQETMERVAQSYHAESFNVYVLTNGIFAVGKEQGKERSVELRHIISTNTHLGRICAVNQLSREIAEGKHTVEEAFQELRRIQEIPYAPLPLAILACGVGSACFSYLFGGDWLDAFTAFLCGLLLEPYLYWVGKHNLSKFLTNLSASALVALVGGVLFLLGLGHNMDKVIIGSIIRLVPGMALTTSIRDFFHGDYLSGAIRMLDAVLVGGCIAVGVGVVVRLLSLLTGGALL</sequence>
<dbReference type="InterPro" id="IPR050539">
    <property type="entry name" value="ThrE_Dicarb/AminoAcid_Exp"/>
</dbReference>
<feature type="domain" description="Threonine/serine exporter-like N-terminal" evidence="8">
    <location>
        <begin position="12"/>
        <end position="249"/>
    </location>
</feature>
<feature type="transmembrane region" description="Helical" evidence="7">
    <location>
        <begin position="196"/>
        <end position="218"/>
    </location>
</feature>
<dbReference type="PANTHER" id="PTHR34390:SF2">
    <property type="entry name" value="SUCCINATE TRANSPORTER SUBUNIT YJJP-RELATED"/>
    <property type="match status" value="1"/>
</dbReference>
<gene>
    <name evidence="9" type="ORF">H9942_08275</name>
</gene>
<dbReference type="InterPro" id="IPR010619">
    <property type="entry name" value="ThrE-like_N"/>
</dbReference>
<name>A0A9D2RZS7_9FIRM</name>
<dbReference type="Proteomes" id="UP000824214">
    <property type="component" value="Unassembled WGS sequence"/>
</dbReference>
<evidence type="ECO:0000256" key="2">
    <source>
        <dbReference type="ARBA" id="ARBA00022475"/>
    </source>
</evidence>
<comment type="similarity">
    <text evidence="6">Belongs to the ThrE exporter (TC 2.A.79) family.</text>
</comment>
<dbReference type="PANTHER" id="PTHR34390">
    <property type="entry name" value="UPF0442 PROTEIN YJJB-RELATED"/>
    <property type="match status" value="1"/>
</dbReference>
<dbReference type="AlphaFoldDB" id="A0A9D2RZS7"/>
<feature type="transmembrane region" description="Helical" evidence="7">
    <location>
        <begin position="114"/>
        <end position="136"/>
    </location>
</feature>
<organism evidence="9 10">
    <name type="scientific">Candidatus Acutalibacter ornithocaccae</name>
    <dbReference type="NCBI Taxonomy" id="2838416"/>
    <lineage>
        <taxon>Bacteria</taxon>
        <taxon>Bacillati</taxon>
        <taxon>Bacillota</taxon>
        <taxon>Clostridia</taxon>
        <taxon>Eubacteriales</taxon>
        <taxon>Acutalibacteraceae</taxon>
        <taxon>Acutalibacter</taxon>
    </lineage>
</organism>
<keyword evidence="5 7" id="KW-0472">Membrane</keyword>
<proteinExistence type="inferred from homology"/>
<accession>A0A9D2RZS7</accession>
<feature type="transmembrane region" description="Helical" evidence="7">
    <location>
        <begin position="167"/>
        <end position="190"/>
    </location>
</feature>
<dbReference type="GO" id="GO:0015744">
    <property type="term" value="P:succinate transport"/>
    <property type="evidence" value="ECO:0007669"/>
    <property type="project" value="TreeGrafter"/>
</dbReference>
<dbReference type="EMBL" id="DWXZ01000176">
    <property type="protein sequence ID" value="HJB38046.1"/>
    <property type="molecule type" value="Genomic_DNA"/>
</dbReference>
<evidence type="ECO:0000256" key="3">
    <source>
        <dbReference type="ARBA" id="ARBA00022692"/>
    </source>
</evidence>
<evidence type="ECO:0000256" key="4">
    <source>
        <dbReference type="ARBA" id="ARBA00022989"/>
    </source>
</evidence>
<evidence type="ECO:0000256" key="5">
    <source>
        <dbReference type="ARBA" id="ARBA00023136"/>
    </source>
</evidence>
<dbReference type="GO" id="GO:0022857">
    <property type="term" value="F:transmembrane transporter activity"/>
    <property type="evidence" value="ECO:0007669"/>
    <property type="project" value="InterPro"/>
</dbReference>
<evidence type="ECO:0000256" key="7">
    <source>
        <dbReference type="SAM" id="Phobius"/>
    </source>
</evidence>
<reference evidence="9" key="2">
    <citation type="submission" date="2021-04" db="EMBL/GenBank/DDBJ databases">
        <authorList>
            <person name="Gilroy R."/>
        </authorList>
    </citation>
    <scope>NUCLEOTIDE SEQUENCE</scope>
    <source>
        <strain evidence="9">ChiBcolR8-3208</strain>
    </source>
</reference>
<keyword evidence="3 7" id="KW-0812">Transmembrane</keyword>
<evidence type="ECO:0000313" key="10">
    <source>
        <dbReference type="Proteomes" id="UP000824214"/>
    </source>
</evidence>
<comment type="subcellular location">
    <subcellularLocation>
        <location evidence="1">Cell membrane</location>
        <topology evidence="1">Multi-pass membrane protein</topology>
    </subcellularLocation>
</comment>
<keyword evidence="2" id="KW-1003">Cell membrane</keyword>
<comment type="caution">
    <text evidence="9">The sequence shown here is derived from an EMBL/GenBank/DDBJ whole genome shotgun (WGS) entry which is preliminary data.</text>
</comment>
<evidence type="ECO:0000313" key="9">
    <source>
        <dbReference type="EMBL" id="HJB38046.1"/>
    </source>
</evidence>
<evidence type="ECO:0000256" key="1">
    <source>
        <dbReference type="ARBA" id="ARBA00004651"/>
    </source>
</evidence>
<feature type="transmembrane region" description="Helical" evidence="7">
    <location>
        <begin position="230"/>
        <end position="250"/>
    </location>
</feature>
<keyword evidence="4 7" id="KW-1133">Transmembrane helix</keyword>
<evidence type="ECO:0000256" key="6">
    <source>
        <dbReference type="ARBA" id="ARBA00034125"/>
    </source>
</evidence>
<dbReference type="Pfam" id="PF06738">
    <property type="entry name" value="ThrE"/>
    <property type="match status" value="1"/>
</dbReference>
<reference evidence="9" key="1">
    <citation type="journal article" date="2021" name="PeerJ">
        <title>Extensive microbial diversity within the chicken gut microbiome revealed by metagenomics and culture.</title>
        <authorList>
            <person name="Gilroy R."/>
            <person name="Ravi A."/>
            <person name="Getino M."/>
            <person name="Pursley I."/>
            <person name="Horton D.L."/>
            <person name="Alikhan N.F."/>
            <person name="Baker D."/>
            <person name="Gharbi K."/>
            <person name="Hall N."/>
            <person name="Watson M."/>
            <person name="Adriaenssens E.M."/>
            <person name="Foster-Nyarko E."/>
            <person name="Jarju S."/>
            <person name="Secka A."/>
            <person name="Antonio M."/>
            <person name="Oren A."/>
            <person name="Chaudhuri R.R."/>
            <person name="La Ragione R."/>
            <person name="Hildebrand F."/>
            <person name="Pallen M.J."/>
        </authorList>
    </citation>
    <scope>NUCLEOTIDE SEQUENCE</scope>
    <source>
        <strain evidence="9">ChiBcolR8-3208</strain>
    </source>
</reference>
<evidence type="ECO:0000259" key="8">
    <source>
        <dbReference type="Pfam" id="PF06738"/>
    </source>
</evidence>
<dbReference type="GO" id="GO:0005886">
    <property type="term" value="C:plasma membrane"/>
    <property type="evidence" value="ECO:0007669"/>
    <property type="project" value="UniProtKB-SubCell"/>
</dbReference>
<protein>
    <submittedName>
        <fullName evidence="9">Threonine/serine exporter family protein</fullName>
    </submittedName>
</protein>